<evidence type="ECO:0000313" key="1">
    <source>
        <dbReference type="EMBL" id="KAK4439998.1"/>
    </source>
</evidence>
<sequence length="205" mass="22919">MAGSGNGTGHNDTLTIFMYPSFAMGHLSPYLPTANKLAQRGHKVFIVVPPKVQYKLRLLNLHPDLIQFKPISIPRVEGLPPDVEITSDTTMREQDLLLHALDLTQPAIESMLSDLKPHFVFFDFMHRLPGLARRLKIKSVYYSLVSPAAVGFMFAEGPLVEDLMNGPPGFPTPIRLYKQAAVELMWFNAAKGRGSGITLRQRFMT</sequence>
<dbReference type="SUPFAM" id="SSF53756">
    <property type="entry name" value="UDP-Glycosyltransferase/glycogen phosphorylase"/>
    <property type="match status" value="1"/>
</dbReference>
<reference evidence="1" key="1">
    <citation type="submission" date="2020-06" db="EMBL/GenBank/DDBJ databases">
        <authorList>
            <person name="Li T."/>
            <person name="Hu X."/>
            <person name="Zhang T."/>
            <person name="Song X."/>
            <person name="Zhang H."/>
            <person name="Dai N."/>
            <person name="Sheng W."/>
            <person name="Hou X."/>
            <person name="Wei L."/>
        </authorList>
    </citation>
    <scope>NUCLEOTIDE SEQUENCE</scope>
    <source>
        <strain evidence="1">3651</strain>
        <tissue evidence="1">Leaf</tissue>
    </source>
</reference>
<dbReference type="AlphaFoldDB" id="A0AAE2CZB3"/>
<proteinExistence type="predicted"/>
<dbReference type="Gene3D" id="3.40.50.2000">
    <property type="entry name" value="Glycogen Phosphorylase B"/>
    <property type="match status" value="1"/>
</dbReference>
<dbReference type="EMBL" id="JACGWO010000001">
    <property type="protein sequence ID" value="KAK4439998.1"/>
    <property type="molecule type" value="Genomic_DNA"/>
</dbReference>
<reference evidence="1" key="2">
    <citation type="journal article" date="2024" name="Plant">
        <title>Genomic evolution and insights into agronomic trait innovations of Sesamum species.</title>
        <authorList>
            <person name="Miao H."/>
            <person name="Wang L."/>
            <person name="Qu L."/>
            <person name="Liu H."/>
            <person name="Sun Y."/>
            <person name="Le M."/>
            <person name="Wang Q."/>
            <person name="Wei S."/>
            <person name="Zheng Y."/>
            <person name="Lin W."/>
            <person name="Duan Y."/>
            <person name="Cao H."/>
            <person name="Xiong S."/>
            <person name="Wang X."/>
            <person name="Wei L."/>
            <person name="Li C."/>
            <person name="Ma Q."/>
            <person name="Ju M."/>
            <person name="Zhao R."/>
            <person name="Li G."/>
            <person name="Mu C."/>
            <person name="Tian Q."/>
            <person name="Mei H."/>
            <person name="Zhang T."/>
            <person name="Gao T."/>
            <person name="Zhang H."/>
        </authorList>
    </citation>
    <scope>NUCLEOTIDE SEQUENCE</scope>
    <source>
        <strain evidence="1">3651</strain>
    </source>
</reference>
<dbReference type="PANTHER" id="PTHR48049">
    <property type="entry name" value="GLYCOSYLTRANSFERASE"/>
    <property type="match status" value="1"/>
</dbReference>
<keyword evidence="2" id="KW-1185">Reference proteome</keyword>
<dbReference type="GO" id="GO:0035251">
    <property type="term" value="F:UDP-glucosyltransferase activity"/>
    <property type="evidence" value="ECO:0007669"/>
    <property type="project" value="InterPro"/>
</dbReference>
<organism evidence="1 2">
    <name type="scientific">Sesamum alatum</name>
    <dbReference type="NCBI Taxonomy" id="300844"/>
    <lineage>
        <taxon>Eukaryota</taxon>
        <taxon>Viridiplantae</taxon>
        <taxon>Streptophyta</taxon>
        <taxon>Embryophyta</taxon>
        <taxon>Tracheophyta</taxon>
        <taxon>Spermatophyta</taxon>
        <taxon>Magnoliopsida</taxon>
        <taxon>eudicotyledons</taxon>
        <taxon>Gunneridae</taxon>
        <taxon>Pentapetalae</taxon>
        <taxon>asterids</taxon>
        <taxon>lamiids</taxon>
        <taxon>Lamiales</taxon>
        <taxon>Pedaliaceae</taxon>
        <taxon>Sesamum</taxon>
    </lineage>
</organism>
<dbReference type="PANTHER" id="PTHR48049:SF34">
    <property type="entry name" value="UDP-GLYCOSYLTRANSFERASE 79B30-LIKE"/>
    <property type="match status" value="1"/>
</dbReference>
<protein>
    <submittedName>
        <fullName evidence="1">Anthocyanidin 3-O-glucoside 2''-O-glucosyltransferase</fullName>
    </submittedName>
</protein>
<name>A0AAE2CZB3_9LAMI</name>
<accession>A0AAE2CZB3</accession>
<comment type="caution">
    <text evidence="1">The sequence shown here is derived from an EMBL/GenBank/DDBJ whole genome shotgun (WGS) entry which is preliminary data.</text>
</comment>
<gene>
    <name evidence="1" type="ORF">Salat_0334700</name>
</gene>
<dbReference type="Proteomes" id="UP001293254">
    <property type="component" value="Unassembled WGS sequence"/>
</dbReference>
<dbReference type="InterPro" id="IPR050481">
    <property type="entry name" value="UDP-glycosyltransf_plant"/>
</dbReference>
<evidence type="ECO:0000313" key="2">
    <source>
        <dbReference type="Proteomes" id="UP001293254"/>
    </source>
</evidence>